<dbReference type="PANTHER" id="PTHR43791:SF48">
    <property type="entry name" value="TRANSPORTER, PUTATIVE (AFU_ORTHOLOGUE AFUA_4G01000)-RELATED"/>
    <property type="match status" value="1"/>
</dbReference>
<dbReference type="InterPro" id="IPR020846">
    <property type="entry name" value="MFS_dom"/>
</dbReference>
<dbReference type="PANTHER" id="PTHR43791">
    <property type="entry name" value="PERMEASE-RELATED"/>
    <property type="match status" value="1"/>
</dbReference>
<feature type="transmembrane region" description="Helical" evidence="6">
    <location>
        <begin position="112"/>
        <end position="131"/>
    </location>
</feature>
<comment type="subcellular location">
    <subcellularLocation>
        <location evidence="1">Membrane</location>
        <topology evidence="1">Multi-pass membrane protein</topology>
    </subcellularLocation>
</comment>
<feature type="transmembrane region" description="Helical" evidence="6">
    <location>
        <begin position="373"/>
        <end position="394"/>
    </location>
</feature>
<feature type="transmembrane region" description="Helical" evidence="6">
    <location>
        <begin position="143"/>
        <end position="161"/>
    </location>
</feature>
<dbReference type="Proteomes" id="UP000829685">
    <property type="component" value="Unassembled WGS sequence"/>
</dbReference>
<name>A0A9P9W9I4_9PEZI</name>
<evidence type="ECO:0000256" key="2">
    <source>
        <dbReference type="ARBA" id="ARBA00022448"/>
    </source>
</evidence>
<evidence type="ECO:0000259" key="7">
    <source>
        <dbReference type="PROSITE" id="PS50850"/>
    </source>
</evidence>
<organism evidence="8 9">
    <name type="scientific">Neoarthrinium moseri</name>
    <dbReference type="NCBI Taxonomy" id="1658444"/>
    <lineage>
        <taxon>Eukaryota</taxon>
        <taxon>Fungi</taxon>
        <taxon>Dikarya</taxon>
        <taxon>Ascomycota</taxon>
        <taxon>Pezizomycotina</taxon>
        <taxon>Sordariomycetes</taxon>
        <taxon>Xylariomycetidae</taxon>
        <taxon>Amphisphaeriales</taxon>
        <taxon>Apiosporaceae</taxon>
        <taxon>Neoarthrinium</taxon>
    </lineage>
</organism>
<dbReference type="Pfam" id="PF07690">
    <property type="entry name" value="MFS_1"/>
    <property type="match status" value="1"/>
</dbReference>
<dbReference type="SUPFAM" id="SSF103473">
    <property type="entry name" value="MFS general substrate transporter"/>
    <property type="match status" value="1"/>
</dbReference>
<evidence type="ECO:0000256" key="4">
    <source>
        <dbReference type="ARBA" id="ARBA00022989"/>
    </source>
</evidence>
<dbReference type="InterPro" id="IPR011701">
    <property type="entry name" value="MFS"/>
</dbReference>
<feature type="transmembrane region" description="Helical" evidence="6">
    <location>
        <begin position="406"/>
        <end position="427"/>
    </location>
</feature>
<keyword evidence="3 6" id="KW-0812">Transmembrane</keyword>
<dbReference type="Gene3D" id="1.20.1250.20">
    <property type="entry name" value="MFS general substrate transporter like domains"/>
    <property type="match status" value="2"/>
</dbReference>
<feature type="transmembrane region" description="Helical" evidence="6">
    <location>
        <begin position="45"/>
        <end position="65"/>
    </location>
</feature>
<dbReference type="FunFam" id="1.20.1250.20:FF:000018">
    <property type="entry name" value="MFS transporter permease"/>
    <property type="match status" value="1"/>
</dbReference>
<evidence type="ECO:0000256" key="3">
    <source>
        <dbReference type="ARBA" id="ARBA00022692"/>
    </source>
</evidence>
<sequence length="497" mass="54723">MDLGLKKADAHATCEAEGLALASSGQNESPLREIVAAQARRKTDWIIVPMASLMFLFCFIDRANIGNARLADFESNLGLQGNDFNSVNSIFYISYILFEIPAVILCKKMGPAWFLPLITVLFGLVSIASGWVQNYPQLAGTRFALGIAECGLMPGLSYYLSRWYTRAELTFRLSIYISMAAVSGAIGGLLASGILKIQHFGNFGASSWRTIFVLEGIVTVAIGLAALAVLPDRPETAYFLTSTEKHVVVGRIMAERPHAGGAIDKMSTKKLWRGVANPVTIATAIIFMLESVTVNGLGFFAPTIVKTIFPDKTVIQQQLLTVPPYVVGTASVITVCWFSWHFKTRQIFIIIFVTPVMAGYLIFLVTLNSVARYIATFLIASSAFTLGALCHGQAAANVNSDSARSMAIAVTMFFGNIGSLISTWAFQSWDGPEYHIGNGLNFATSSAIVIIGSLVLFFMRWDNRRRDRMNVEEEFVDLSDEEIQNLEWKHPSFRWRP</sequence>
<gene>
    <name evidence="8" type="ORF">JX265_013160</name>
</gene>
<comment type="caution">
    <text evidence="8">The sequence shown here is derived from an EMBL/GenBank/DDBJ whole genome shotgun (WGS) entry which is preliminary data.</text>
</comment>
<dbReference type="FunFam" id="1.20.1250.20:FF:000013">
    <property type="entry name" value="MFS general substrate transporter"/>
    <property type="match status" value="1"/>
</dbReference>
<evidence type="ECO:0000256" key="6">
    <source>
        <dbReference type="SAM" id="Phobius"/>
    </source>
</evidence>
<evidence type="ECO:0000256" key="1">
    <source>
        <dbReference type="ARBA" id="ARBA00004141"/>
    </source>
</evidence>
<feature type="transmembrane region" description="Helical" evidence="6">
    <location>
        <begin position="173"/>
        <end position="195"/>
    </location>
</feature>
<proteinExistence type="predicted"/>
<feature type="transmembrane region" description="Helical" evidence="6">
    <location>
        <begin position="322"/>
        <end position="340"/>
    </location>
</feature>
<evidence type="ECO:0000313" key="8">
    <source>
        <dbReference type="EMBL" id="KAI1851803.1"/>
    </source>
</evidence>
<dbReference type="GO" id="GO:0016020">
    <property type="term" value="C:membrane"/>
    <property type="evidence" value="ECO:0007669"/>
    <property type="project" value="UniProtKB-SubCell"/>
</dbReference>
<dbReference type="PROSITE" id="PS50850">
    <property type="entry name" value="MFS"/>
    <property type="match status" value="1"/>
</dbReference>
<dbReference type="EMBL" id="JAFIMR010000064">
    <property type="protein sequence ID" value="KAI1851803.1"/>
    <property type="molecule type" value="Genomic_DNA"/>
</dbReference>
<protein>
    <recommendedName>
        <fullName evidence="7">Major facilitator superfamily (MFS) profile domain-containing protein</fullName>
    </recommendedName>
</protein>
<feature type="transmembrane region" description="Helical" evidence="6">
    <location>
        <begin position="275"/>
        <end position="302"/>
    </location>
</feature>
<evidence type="ECO:0000313" key="9">
    <source>
        <dbReference type="Proteomes" id="UP000829685"/>
    </source>
</evidence>
<dbReference type="InterPro" id="IPR036259">
    <property type="entry name" value="MFS_trans_sf"/>
</dbReference>
<feature type="transmembrane region" description="Helical" evidence="6">
    <location>
        <begin position="347"/>
        <end position="367"/>
    </location>
</feature>
<feature type="transmembrane region" description="Helical" evidence="6">
    <location>
        <begin position="207"/>
        <end position="230"/>
    </location>
</feature>
<dbReference type="GO" id="GO:0022857">
    <property type="term" value="F:transmembrane transporter activity"/>
    <property type="evidence" value="ECO:0007669"/>
    <property type="project" value="InterPro"/>
</dbReference>
<keyword evidence="5 6" id="KW-0472">Membrane</keyword>
<accession>A0A9P9W9I4</accession>
<feature type="transmembrane region" description="Helical" evidence="6">
    <location>
        <begin position="85"/>
        <end position="105"/>
    </location>
</feature>
<evidence type="ECO:0000256" key="5">
    <source>
        <dbReference type="ARBA" id="ARBA00023136"/>
    </source>
</evidence>
<reference evidence="8" key="1">
    <citation type="submission" date="2021-03" db="EMBL/GenBank/DDBJ databases">
        <title>Revisited historic fungal species revealed as producer of novel bioactive compounds through whole genome sequencing and comparative genomics.</title>
        <authorList>
            <person name="Vignolle G.A."/>
            <person name="Hochenegger N."/>
            <person name="Mach R.L."/>
            <person name="Mach-Aigner A.R."/>
            <person name="Javad Rahimi M."/>
            <person name="Salim K.A."/>
            <person name="Chan C.M."/>
            <person name="Lim L.B.L."/>
            <person name="Cai F."/>
            <person name="Druzhinina I.S."/>
            <person name="U'Ren J.M."/>
            <person name="Derntl C."/>
        </authorList>
    </citation>
    <scope>NUCLEOTIDE SEQUENCE</scope>
    <source>
        <strain evidence="8">TUCIM 5799</strain>
    </source>
</reference>
<feature type="domain" description="Major facilitator superfamily (MFS) profile" evidence="7">
    <location>
        <begin position="47"/>
        <end position="464"/>
    </location>
</feature>
<keyword evidence="4 6" id="KW-1133">Transmembrane helix</keyword>
<dbReference type="AlphaFoldDB" id="A0A9P9W9I4"/>
<feature type="transmembrane region" description="Helical" evidence="6">
    <location>
        <begin position="439"/>
        <end position="459"/>
    </location>
</feature>
<keyword evidence="2" id="KW-0813">Transport</keyword>
<keyword evidence="9" id="KW-1185">Reference proteome</keyword>